<evidence type="ECO:0000256" key="3">
    <source>
        <dbReference type="ARBA" id="ARBA00022448"/>
    </source>
</evidence>
<dbReference type="PANTHER" id="PTHR23514:SF3">
    <property type="entry name" value="BYPASS OF STOP CODON PROTEIN 6"/>
    <property type="match status" value="1"/>
</dbReference>
<gene>
    <name evidence="9" type="ORF">QUW08_10160</name>
</gene>
<feature type="transmembrane region" description="Helical" evidence="7">
    <location>
        <begin position="7"/>
        <end position="30"/>
    </location>
</feature>
<name>A0ABT7URX9_9FIRM</name>
<evidence type="ECO:0000259" key="8">
    <source>
        <dbReference type="PROSITE" id="PS50850"/>
    </source>
</evidence>
<feature type="transmembrane region" description="Helical" evidence="7">
    <location>
        <begin position="92"/>
        <end position="116"/>
    </location>
</feature>
<dbReference type="InterPro" id="IPR051788">
    <property type="entry name" value="MFS_Transporter"/>
</dbReference>
<feature type="transmembrane region" description="Helical" evidence="7">
    <location>
        <begin position="364"/>
        <end position="382"/>
    </location>
</feature>
<evidence type="ECO:0000313" key="10">
    <source>
        <dbReference type="Proteomes" id="UP001529380"/>
    </source>
</evidence>
<keyword evidence="3" id="KW-0813">Transport</keyword>
<feature type="transmembrane region" description="Helical" evidence="7">
    <location>
        <begin position="36"/>
        <end position="58"/>
    </location>
</feature>
<feature type="transmembrane region" description="Helical" evidence="7">
    <location>
        <begin position="128"/>
        <end position="148"/>
    </location>
</feature>
<dbReference type="RefSeq" id="WP_289600152.1">
    <property type="nucleotide sequence ID" value="NZ_JAUDCL010000018.1"/>
</dbReference>
<comment type="subcellular location">
    <subcellularLocation>
        <location evidence="1">Cell membrane</location>
        <topology evidence="1">Multi-pass membrane protein</topology>
    </subcellularLocation>
</comment>
<accession>A0ABT7URX9</accession>
<evidence type="ECO:0000256" key="7">
    <source>
        <dbReference type="SAM" id="Phobius"/>
    </source>
</evidence>
<keyword evidence="5 7" id="KW-1133">Transmembrane helix</keyword>
<sequence>MATILLVFIYIFYIGLGIPDSLLGAAWPAIYGDLSIPISYASLVSVIISCGTVLSSLFSAHVIAKLGTPRVTVLSTSLTAIALLGFSFSQNFLWLCICAVPLGIGAGSIDTALNNYVVLHYNSMQVNFLHCFYGVGVTVSPYLMSLALSDNMNWRDGYKTVFFIQLTIAALSIISLPIWKRVNQASSQEKPIQVLSLSQMLKRKKVWASCGVFIGISALESTCLIWGSTFLSESVGIPADTAAALITFYFIGMTLSRLLSGVLTIKYSDWQIIFSGQAVIFIAVVLLLIQNSVMAATLGLFLIGLGNGPIFPNITHLTPGLYSKEASQSIIGIQIAFSYLSVMLTPVLFSAVTTFAGISVFPNFLLVMFLLMIACTIILKIGDAKSRTKRQNV</sequence>
<evidence type="ECO:0000256" key="2">
    <source>
        <dbReference type="ARBA" id="ARBA00008335"/>
    </source>
</evidence>
<feature type="domain" description="Major facilitator superfamily (MFS) profile" evidence="8">
    <location>
        <begin position="5"/>
        <end position="386"/>
    </location>
</feature>
<feature type="transmembrane region" description="Helical" evidence="7">
    <location>
        <begin position="206"/>
        <end position="229"/>
    </location>
</feature>
<dbReference type="Gene3D" id="1.20.1250.20">
    <property type="entry name" value="MFS general substrate transporter like domains"/>
    <property type="match status" value="1"/>
</dbReference>
<dbReference type="InterPro" id="IPR036259">
    <property type="entry name" value="MFS_trans_sf"/>
</dbReference>
<dbReference type="Proteomes" id="UP001529380">
    <property type="component" value="Unassembled WGS sequence"/>
</dbReference>
<evidence type="ECO:0000256" key="6">
    <source>
        <dbReference type="ARBA" id="ARBA00023136"/>
    </source>
</evidence>
<feature type="transmembrane region" description="Helical" evidence="7">
    <location>
        <begin position="335"/>
        <end position="358"/>
    </location>
</feature>
<dbReference type="EMBL" id="JAUDCL010000018">
    <property type="protein sequence ID" value="MDM8201648.1"/>
    <property type="molecule type" value="Genomic_DNA"/>
</dbReference>
<reference evidence="9 10" key="1">
    <citation type="submission" date="2023-06" db="EMBL/GenBank/DDBJ databases">
        <title>Identification and characterization of horizontal gene transfer across gut microbiota members of farm animals based on homology search.</title>
        <authorList>
            <person name="Schwarzerova J."/>
            <person name="Nykrynova M."/>
            <person name="Jureckova K."/>
            <person name="Cejkova D."/>
            <person name="Rychlik I."/>
        </authorList>
    </citation>
    <scope>NUCLEOTIDE SEQUENCE [LARGE SCALE GENOMIC DNA]</scope>
    <source>
        <strain evidence="9 10">ET340</strain>
    </source>
</reference>
<comment type="caution">
    <text evidence="9">The sequence shown here is derived from an EMBL/GenBank/DDBJ whole genome shotgun (WGS) entry which is preliminary data.</text>
</comment>
<comment type="similarity">
    <text evidence="2">Belongs to the major facilitator superfamily.</text>
</comment>
<dbReference type="SUPFAM" id="SSF103473">
    <property type="entry name" value="MFS general substrate transporter"/>
    <property type="match status" value="1"/>
</dbReference>
<evidence type="ECO:0000256" key="4">
    <source>
        <dbReference type="ARBA" id="ARBA00022692"/>
    </source>
</evidence>
<feature type="transmembrane region" description="Helical" evidence="7">
    <location>
        <begin position="272"/>
        <end position="289"/>
    </location>
</feature>
<dbReference type="Pfam" id="PF07690">
    <property type="entry name" value="MFS_1"/>
    <property type="match status" value="2"/>
</dbReference>
<feature type="transmembrane region" description="Helical" evidence="7">
    <location>
        <begin position="70"/>
        <end position="86"/>
    </location>
</feature>
<protein>
    <submittedName>
        <fullName evidence="9">MFS transporter</fullName>
    </submittedName>
</protein>
<dbReference type="PROSITE" id="PS50850">
    <property type="entry name" value="MFS"/>
    <property type="match status" value="1"/>
</dbReference>
<feature type="transmembrane region" description="Helical" evidence="7">
    <location>
        <begin position="295"/>
        <end position="314"/>
    </location>
</feature>
<feature type="transmembrane region" description="Helical" evidence="7">
    <location>
        <begin position="160"/>
        <end position="179"/>
    </location>
</feature>
<dbReference type="InterPro" id="IPR011701">
    <property type="entry name" value="MFS"/>
</dbReference>
<organism evidence="9 10">
    <name type="scientific">Allofournierella massiliensis</name>
    <dbReference type="NCBI Taxonomy" id="1650663"/>
    <lineage>
        <taxon>Bacteria</taxon>
        <taxon>Bacillati</taxon>
        <taxon>Bacillota</taxon>
        <taxon>Clostridia</taxon>
        <taxon>Eubacteriales</taxon>
        <taxon>Oscillospiraceae</taxon>
        <taxon>Allofournierella</taxon>
    </lineage>
</organism>
<keyword evidence="4 7" id="KW-0812">Transmembrane</keyword>
<proteinExistence type="inferred from homology"/>
<keyword evidence="6 7" id="KW-0472">Membrane</keyword>
<evidence type="ECO:0000313" key="9">
    <source>
        <dbReference type="EMBL" id="MDM8201648.1"/>
    </source>
</evidence>
<dbReference type="PANTHER" id="PTHR23514">
    <property type="entry name" value="BYPASS OF STOP CODON PROTEIN 6"/>
    <property type="match status" value="1"/>
</dbReference>
<dbReference type="InterPro" id="IPR020846">
    <property type="entry name" value="MFS_dom"/>
</dbReference>
<evidence type="ECO:0000256" key="1">
    <source>
        <dbReference type="ARBA" id="ARBA00004651"/>
    </source>
</evidence>
<keyword evidence="10" id="KW-1185">Reference proteome</keyword>
<evidence type="ECO:0000256" key="5">
    <source>
        <dbReference type="ARBA" id="ARBA00022989"/>
    </source>
</evidence>
<feature type="transmembrane region" description="Helical" evidence="7">
    <location>
        <begin position="241"/>
        <end position="260"/>
    </location>
</feature>